<name>A0A9N7YF89_PLEPL</name>
<accession>A0A9N7YF89</accession>
<evidence type="ECO:0000256" key="2">
    <source>
        <dbReference type="SAM" id="MobiDB-lite"/>
    </source>
</evidence>
<evidence type="ECO:0000256" key="1">
    <source>
        <dbReference type="SAM" id="Coils"/>
    </source>
</evidence>
<feature type="region of interest" description="Disordered" evidence="2">
    <location>
        <begin position="109"/>
        <end position="145"/>
    </location>
</feature>
<feature type="coiled-coil region" evidence="1">
    <location>
        <begin position="271"/>
        <end position="305"/>
    </location>
</feature>
<protein>
    <submittedName>
        <fullName evidence="3">Uncharacterized protein</fullName>
    </submittedName>
</protein>
<sequence length="340" mass="38350">MSAVQLLRVSVHERISAAAEDFLLQVEKGGGHAQVPALRAMLTERLTAAVEEILEGLEETVAEYEDRVEQSEREICRQRRLLDAVMQPVVRLHRAGCPADVQQLMVNKEEVPPEQQQWSPLLDQEDPEPPYIKKEQEESWTNRDGQQLQGLEEADNEFTLTPVAVKSEEDEEKLQSLKLHPSETKENRADCGEPEPARNSGPDERLQPGPEDKTEEIYGSLRDSKCAERRNMSAVQLLRVSVHERISAAAEDFLLQVEKGGGHAQVPALRAMLIERLMAAAEEILAGLEETVAEYEDRVEQSEREICRQRRLLNAVMQPVVRLHRTVSRLTGYLGSLSGR</sequence>
<comment type="caution">
    <text evidence="3">The sequence shown here is derived from an EMBL/GenBank/DDBJ whole genome shotgun (WGS) entry which is preliminary data.</text>
</comment>
<dbReference type="Proteomes" id="UP001153269">
    <property type="component" value="Unassembled WGS sequence"/>
</dbReference>
<evidence type="ECO:0000313" key="4">
    <source>
        <dbReference type="Proteomes" id="UP001153269"/>
    </source>
</evidence>
<keyword evidence="4" id="KW-1185">Reference proteome</keyword>
<organism evidence="3 4">
    <name type="scientific">Pleuronectes platessa</name>
    <name type="common">European plaice</name>
    <dbReference type="NCBI Taxonomy" id="8262"/>
    <lineage>
        <taxon>Eukaryota</taxon>
        <taxon>Metazoa</taxon>
        <taxon>Chordata</taxon>
        <taxon>Craniata</taxon>
        <taxon>Vertebrata</taxon>
        <taxon>Euteleostomi</taxon>
        <taxon>Actinopterygii</taxon>
        <taxon>Neopterygii</taxon>
        <taxon>Teleostei</taxon>
        <taxon>Neoteleostei</taxon>
        <taxon>Acanthomorphata</taxon>
        <taxon>Carangaria</taxon>
        <taxon>Pleuronectiformes</taxon>
        <taxon>Pleuronectoidei</taxon>
        <taxon>Pleuronectidae</taxon>
        <taxon>Pleuronectes</taxon>
    </lineage>
</organism>
<feature type="compositionally biased region" description="Basic and acidic residues" evidence="2">
    <location>
        <begin position="180"/>
        <end position="191"/>
    </location>
</feature>
<evidence type="ECO:0000313" key="3">
    <source>
        <dbReference type="EMBL" id="CAB1422104.1"/>
    </source>
</evidence>
<feature type="region of interest" description="Disordered" evidence="2">
    <location>
        <begin position="164"/>
        <end position="215"/>
    </location>
</feature>
<dbReference type="EMBL" id="CADEAL010000560">
    <property type="protein sequence ID" value="CAB1422104.1"/>
    <property type="molecule type" value="Genomic_DNA"/>
</dbReference>
<feature type="compositionally biased region" description="Basic and acidic residues" evidence="2">
    <location>
        <begin position="131"/>
        <end position="141"/>
    </location>
</feature>
<feature type="compositionally biased region" description="Basic and acidic residues" evidence="2">
    <location>
        <begin position="201"/>
        <end position="215"/>
    </location>
</feature>
<dbReference type="AlphaFoldDB" id="A0A9N7YF89"/>
<proteinExistence type="predicted"/>
<gene>
    <name evidence="3" type="ORF">PLEPLA_LOCUS9993</name>
</gene>
<keyword evidence="1" id="KW-0175">Coiled coil</keyword>
<reference evidence="3" key="1">
    <citation type="submission" date="2020-03" db="EMBL/GenBank/DDBJ databases">
        <authorList>
            <person name="Weist P."/>
        </authorList>
    </citation>
    <scope>NUCLEOTIDE SEQUENCE</scope>
</reference>
<feature type="coiled-coil region" evidence="1">
    <location>
        <begin position="47"/>
        <end position="74"/>
    </location>
</feature>